<protein>
    <submittedName>
        <fullName evidence="2">Heterokaryon incompatibility protein-domain-containing protein</fullName>
    </submittedName>
</protein>
<dbReference type="PANTHER" id="PTHR24148:SF64">
    <property type="entry name" value="HETEROKARYON INCOMPATIBILITY DOMAIN-CONTAINING PROTEIN"/>
    <property type="match status" value="1"/>
</dbReference>
<dbReference type="EMBL" id="MU858192">
    <property type="protein sequence ID" value="KAK4209831.1"/>
    <property type="molecule type" value="Genomic_DNA"/>
</dbReference>
<dbReference type="InterPro" id="IPR010730">
    <property type="entry name" value="HET"/>
</dbReference>
<keyword evidence="3" id="KW-1185">Reference proteome</keyword>
<dbReference type="PANTHER" id="PTHR24148">
    <property type="entry name" value="ANKYRIN REPEAT DOMAIN-CONTAINING PROTEIN 39 HOMOLOG-RELATED"/>
    <property type="match status" value="1"/>
</dbReference>
<reference evidence="2" key="1">
    <citation type="journal article" date="2023" name="Mol. Phylogenet. Evol.">
        <title>Genome-scale phylogeny and comparative genomics of the fungal order Sordariales.</title>
        <authorList>
            <person name="Hensen N."/>
            <person name="Bonometti L."/>
            <person name="Westerberg I."/>
            <person name="Brannstrom I.O."/>
            <person name="Guillou S."/>
            <person name="Cros-Aarteil S."/>
            <person name="Calhoun S."/>
            <person name="Haridas S."/>
            <person name="Kuo A."/>
            <person name="Mondo S."/>
            <person name="Pangilinan J."/>
            <person name="Riley R."/>
            <person name="LaButti K."/>
            <person name="Andreopoulos B."/>
            <person name="Lipzen A."/>
            <person name="Chen C."/>
            <person name="Yan M."/>
            <person name="Daum C."/>
            <person name="Ng V."/>
            <person name="Clum A."/>
            <person name="Steindorff A."/>
            <person name="Ohm R.A."/>
            <person name="Martin F."/>
            <person name="Silar P."/>
            <person name="Natvig D.O."/>
            <person name="Lalanne C."/>
            <person name="Gautier V."/>
            <person name="Ament-Velasquez S.L."/>
            <person name="Kruys A."/>
            <person name="Hutchinson M.I."/>
            <person name="Powell A.J."/>
            <person name="Barry K."/>
            <person name="Miller A.N."/>
            <person name="Grigoriev I.V."/>
            <person name="Debuchy R."/>
            <person name="Gladieux P."/>
            <person name="Hiltunen Thoren M."/>
            <person name="Johannesson H."/>
        </authorList>
    </citation>
    <scope>NUCLEOTIDE SEQUENCE</scope>
    <source>
        <strain evidence="2">PSN293</strain>
    </source>
</reference>
<accession>A0AAN6Y036</accession>
<gene>
    <name evidence="2" type="ORF">QBC37DRAFT_293729</name>
</gene>
<dbReference type="InterPro" id="IPR052895">
    <property type="entry name" value="HetReg/Transcr_Mod"/>
</dbReference>
<feature type="domain" description="Heterokaryon incompatibility" evidence="1">
    <location>
        <begin position="24"/>
        <end position="166"/>
    </location>
</feature>
<dbReference type="Proteomes" id="UP001301769">
    <property type="component" value="Unassembled WGS sequence"/>
</dbReference>
<comment type="caution">
    <text evidence="2">The sequence shown here is derived from an EMBL/GenBank/DDBJ whole genome shotgun (WGS) entry which is preliminary data.</text>
</comment>
<dbReference type="AlphaFoldDB" id="A0AAN6Y036"/>
<evidence type="ECO:0000313" key="3">
    <source>
        <dbReference type="Proteomes" id="UP001301769"/>
    </source>
</evidence>
<organism evidence="2 3">
    <name type="scientific">Rhypophila decipiens</name>
    <dbReference type="NCBI Taxonomy" id="261697"/>
    <lineage>
        <taxon>Eukaryota</taxon>
        <taxon>Fungi</taxon>
        <taxon>Dikarya</taxon>
        <taxon>Ascomycota</taxon>
        <taxon>Pezizomycotina</taxon>
        <taxon>Sordariomycetes</taxon>
        <taxon>Sordariomycetidae</taxon>
        <taxon>Sordariales</taxon>
        <taxon>Naviculisporaceae</taxon>
        <taxon>Rhypophila</taxon>
    </lineage>
</organism>
<evidence type="ECO:0000259" key="1">
    <source>
        <dbReference type="Pfam" id="PF06985"/>
    </source>
</evidence>
<proteinExistence type="predicted"/>
<sequence length="608" mass="68853">MEMIKYKVWFPGYRTSKTQSLQDEAYETVQVTTNLELALRHLRRAKGIRTLWIDALCINQADGEEKLMHIQRMDAIYANAWEVIVWLGGYHDSPESTCTAGHNGHLDCKQRQAIEMAVRTVDWLRTCRPAFVSEQQKRKEWIEHALHGLRSLSQRGWWTRLWVVQEVALAQGAARVQCGDYSCDFGDLCSALDLLASDLGPAGSTTHSGSRSPAWYVMASTVQPIAYSVFTHKRDLYSISEAIRAISDLDRCDFGQKPRSEFAMADNTRKLKFTTKLQYVLLKTAGRFSCFDDRDRLRAVIGISGGLSGTEQTILGKPGVPRFFIWGSGLCTAWTVYESTIVYSFGDLWVLWLIYTAVYWYWGVTMDTFGWDWTITQNKVVVKDDHREMIKYVEDGQSHLFGNYDSRASFFISLAEHLANETGFVLFLDAVSCDQSKKQDGTTLPSWVPDWTSFVADSASDHCIRTLTGSVRSPDFRICREKGELKVFGYARTVETITTYGKKDSRKHSARSPITGPRRSGVLENDCLATIGSRGKDGLEKDSLVRGHAALHDIILDVPGNFYHLVLRRNSRGQDGENRWSVVGLLLHDKKNKSPKQWASKQNGFVLI</sequence>
<name>A0AAN6Y036_9PEZI</name>
<reference evidence="2" key="2">
    <citation type="submission" date="2023-05" db="EMBL/GenBank/DDBJ databases">
        <authorList>
            <consortium name="Lawrence Berkeley National Laboratory"/>
            <person name="Steindorff A."/>
            <person name="Hensen N."/>
            <person name="Bonometti L."/>
            <person name="Westerberg I."/>
            <person name="Brannstrom I.O."/>
            <person name="Guillou S."/>
            <person name="Cros-Aarteil S."/>
            <person name="Calhoun S."/>
            <person name="Haridas S."/>
            <person name="Kuo A."/>
            <person name="Mondo S."/>
            <person name="Pangilinan J."/>
            <person name="Riley R."/>
            <person name="Labutti K."/>
            <person name="Andreopoulos B."/>
            <person name="Lipzen A."/>
            <person name="Chen C."/>
            <person name="Yanf M."/>
            <person name="Daum C."/>
            <person name="Ng V."/>
            <person name="Clum A."/>
            <person name="Ohm R."/>
            <person name="Martin F."/>
            <person name="Silar P."/>
            <person name="Natvig D."/>
            <person name="Lalanne C."/>
            <person name="Gautier V."/>
            <person name="Ament-Velasquez S.L."/>
            <person name="Kruys A."/>
            <person name="Hutchinson M.I."/>
            <person name="Powell A.J."/>
            <person name="Barry K."/>
            <person name="Miller A.N."/>
            <person name="Grigoriev I.V."/>
            <person name="Debuchy R."/>
            <person name="Gladieux P."/>
            <person name="Thoren M.H."/>
            <person name="Johannesson H."/>
        </authorList>
    </citation>
    <scope>NUCLEOTIDE SEQUENCE</scope>
    <source>
        <strain evidence="2">PSN293</strain>
    </source>
</reference>
<dbReference type="Pfam" id="PF06985">
    <property type="entry name" value="HET"/>
    <property type="match status" value="1"/>
</dbReference>
<evidence type="ECO:0000313" key="2">
    <source>
        <dbReference type="EMBL" id="KAK4209831.1"/>
    </source>
</evidence>